<keyword evidence="2" id="KW-0285">Flavoprotein</keyword>
<dbReference type="InterPro" id="IPR023166">
    <property type="entry name" value="BaiN-like_dom_sf"/>
</dbReference>
<dbReference type="PANTHER" id="PTHR42887">
    <property type="entry name" value="OS12G0638800 PROTEIN"/>
    <property type="match status" value="1"/>
</dbReference>
<dbReference type="EMBL" id="AQQX01000004">
    <property type="protein sequence ID" value="KGM48617.1"/>
    <property type="molecule type" value="Genomic_DNA"/>
</dbReference>
<dbReference type="Gene3D" id="2.40.30.10">
    <property type="entry name" value="Translation factors"/>
    <property type="match status" value="1"/>
</dbReference>
<keyword evidence="7" id="KW-1185">Reference proteome</keyword>
<comment type="caution">
    <text evidence="6">The sequence shown here is derived from an EMBL/GenBank/DDBJ whole genome shotgun (WGS) entry which is preliminary data.</text>
</comment>
<dbReference type="STRING" id="1461694.ATO9_13405"/>
<dbReference type="PRINTS" id="PR00411">
    <property type="entry name" value="PNDRDTASEI"/>
</dbReference>
<dbReference type="AlphaFoldDB" id="A0A0A0EHD7"/>
<evidence type="ECO:0000259" key="5">
    <source>
        <dbReference type="Pfam" id="PF22780"/>
    </source>
</evidence>
<dbReference type="InterPro" id="IPR036188">
    <property type="entry name" value="FAD/NAD-bd_sf"/>
</dbReference>
<dbReference type="Gene3D" id="3.50.50.60">
    <property type="entry name" value="FAD/NAD(P)-binding domain"/>
    <property type="match status" value="1"/>
</dbReference>
<dbReference type="Gene3D" id="1.10.8.260">
    <property type="entry name" value="HI0933 insert domain-like"/>
    <property type="match status" value="1"/>
</dbReference>
<name>A0A0A0EHD7_9RHOB</name>
<evidence type="ECO:0000256" key="2">
    <source>
        <dbReference type="ARBA" id="ARBA00022630"/>
    </source>
</evidence>
<evidence type="ECO:0000256" key="3">
    <source>
        <dbReference type="ARBA" id="ARBA00022827"/>
    </source>
</evidence>
<evidence type="ECO:0000313" key="7">
    <source>
        <dbReference type="Proteomes" id="UP000030004"/>
    </source>
</evidence>
<feature type="domain" description="RsdA/BaiN/AoA(So)-like Rossmann fold-like" evidence="4">
    <location>
        <begin position="4"/>
        <end position="388"/>
    </location>
</feature>
<evidence type="ECO:0000256" key="1">
    <source>
        <dbReference type="ARBA" id="ARBA00001974"/>
    </source>
</evidence>
<dbReference type="InterPro" id="IPR055178">
    <property type="entry name" value="RsdA/BaiN/AoA(So)-like_dom"/>
</dbReference>
<feature type="domain" description="RsdA/BaiN/AoA(So)-like insert" evidence="5">
    <location>
        <begin position="188"/>
        <end position="335"/>
    </location>
</feature>
<dbReference type="eggNOG" id="COG2081">
    <property type="taxonomic scope" value="Bacteria"/>
</dbReference>
<dbReference type="OrthoDB" id="9773233at2"/>
<dbReference type="InterPro" id="IPR057661">
    <property type="entry name" value="RsdA/BaiN/AoA(So)_Rossmann"/>
</dbReference>
<reference evidence="6 7" key="1">
    <citation type="journal article" date="2015" name="Antonie Van Leeuwenhoek">
        <title>Pseudooceanicola atlanticus gen. nov. sp. nov., isolated from surface seawater of the Atlantic Ocean and reclassification of Oceanicola batsensis, Oceanicola marinus, Oceanicola nitratireducens, Oceanicola nanhaiensis, Oceanicola antarcticus and Oceanicola flagellatus, as Pseudooceanicola batsensis comb. nov., Pseudooceanicola marinus comb. nov., Pseudooceanicola nitratireducens comb. nov., Pseudooceanicola nanhaiensis comb. nov., Pseudooceanicola antarcticus comb. nov., and Pseudooceanicola flagellatus comb. nov.</title>
        <authorList>
            <person name="Lai Q."/>
            <person name="Li G."/>
            <person name="Liu X."/>
            <person name="Du Y."/>
            <person name="Sun F."/>
            <person name="Shao Z."/>
        </authorList>
    </citation>
    <scope>NUCLEOTIDE SEQUENCE [LARGE SCALE GENOMIC DNA]</scope>
    <source>
        <strain evidence="6 7">22II-s11g</strain>
    </source>
</reference>
<dbReference type="SUPFAM" id="SSF160996">
    <property type="entry name" value="HI0933 insert domain-like"/>
    <property type="match status" value="1"/>
</dbReference>
<comment type="cofactor">
    <cofactor evidence="1">
        <name>FAD</name>
        <dbReference type="ChEBI" id="CHEBI:57692"/>
    </cofactor>
</comment>
<protein>
    <submittedName>
        <fullName evidence="6">Membrane protein</fullName>
    </submittedName>
</protein>
<organism evidence="6 7">
    <name type="scientific">Pseudooceanicola atlanticus</name>
    <dbReference type="NCBI Taxonomy" id="1461694"/>
    <lineage>
        <taxon>Bacteria</taxon>
        <taxon>Pseudomonadati</taxon>
        <taxon>Pseudomonadota</taxon>
        <taxon>Alphaproteobacteria</taxon>
        <taxon>Rhodobacterales</taxon>
        <taxon>Paracoccaceae</taxon>
        <taxon>Pseudooceanicola</taxon>
    </lineage>
</organism>
<proteinExistence type="predicted"/>
<sequence length="393" mass="41917">MQFDTIILGAGAAGLMCAAHCGGRALVVDHARAAGEKIRISGGGRCNFTNTGCEPANFLSENPHFAKSALARYTPWDFVSLVSEHGIAWHEKTLGQLFCDDSAKQIVAMLLDMIAQAGAELRLRCAIREVRHDGSRYHVSLDHDGRQVQATARSLVVATGGKSIPKMGATGLAYDIARQFGHHLTDIRPALVPFTFPDKQFAPLSGVAVPARARAANGPSFDEALLFTHRGLSGPSILQISSYWHEGEPVHLDLLPRTDAFAALKSARSEAGRRSLSRVLATLLPARLADAIAADLALPGNLADCSDAVLHQVAARLHDWQPLPQGTEGYRTAEVTLGGVSTDGLSSATMESKTRPGLYFIGECVDVTGWLGGYNFQWAWASAMAAAQALRAA</sequence>
<dbReference type="SUPFAM" id="SSF51905">
    <property type="entry name" value="FAD/NAD(P)-binding domain"/>
    <property type="match status" value="1"/>
</dbReference>
<dbReference type="Proteomes" id="UP000030004">
    <property type="component" value="Unassembled WGS sequence"/>
</dbReference>
<dbReference type="Pfam" id="PF22780">
    <property type="entry name" value="HI0933_like_1st"/>
    <property type="match status" value="1"/>
</dbReference>
<dbReference type="Pfam" id="PF03486">
    <property type="entry name" value="HI0933_like"/>
    <property type="match status" value="1"/>
</dbReference>
<evidence type="ECO:0000259" key="4">
    <source>
        <dbReference type="Pfam" id="PF03486"/>
    </source>
</evidence>
<accession>A0A0A0EHD7</accession>
<dbReference type="PANTHER" id="PTHR42887:SF2">
    <property type="entry name" value="OS12G0638800 PROTEIN"/>
    <property type="match status" value="1"/>
</dbReference>
<dbReference type="InterPro" id="IPR004792">
    <property type="entry name" value="BaiN-like"/>
</dbReference>
<keyword evidence="3" id="KW-0274">FAD</keyword>
<evidence type="ECO:0000313" key="6">
    <source>
        <dbReference type="EMBL" id="KGM48617.1"/>
    </source>
</evidence>
<dbReference type="NCBIfam" id="TIGR00275">
    <property type="entry name" value="aminoacetone oxidase family FAD-binding enzyme"/>
    <property type="match status" value="1"/>
</dbReference>
<gene>
    <name evidence="6" type="ORF">ATO9_13405</name>
</gene>
<dbReference type="RefSeq" id="WP_043749609.1">
    <property type="nucleotide sequence ID" value="NZ_AQQX01000004.1"/>
</dbReference>